<protein>
    <submittedName>
        <fullName evidence="5">Transcriptional regulator, HxlR family</fullName>
    </submittedName>
</protein>
<evidence type="ECO:0000313" key="5">
    <source>
        <dbReference type="EMBL" id="SMX95879.1"/>
    </source>
</evidence>
<keyword evidence="1" id="KW-0805">Transcription regulation</keyword>
<dbReference type="PANTHER" id="PTHR33204:SF18">
    <property type="entry name" value="TRANSCRIPTIONAL REGULATORY PROTEIN"/>
    <property type="match status" value="1"/>
</dbReference>
<feature type="domain" description="HTH hxlR-type" evidence="4">
    <location>
        <begin position="9"/>
        <end position="108"/>
    </location>
</feature>
<dbReference type="InterPro" id="IPR036388">
    <property type="entry name" value="WH-like_DNA-bd_sf"/>
</dbReference>
<evidence type="ECO:0000313" key="6">
    <source>
        <dbReference type="Proteomes" id="UP000234433"/>
    </source>
</evidence>
<organism evidence="5 6">
    <name type="scientific">Brevibacterium antiquum CNRZ 918</name>
    <dbReference type="NCBI Taxonomy" id="1255637"/>
    <lineage>
        <taxon>Bacteria</taxon>
        <taxon>Bacillati</taxon>
        <taxon>Actinomycetota</taxon>
        <taxon>Actinomycetes</taxon>
        <taxon>Micrococcales</taxon>
        <taxon>Brevibacteriaceae</taxon>
        <taxon>Brevibacterium</taxon>
    </lineage>
</organism>
<dbReference type="InterPro" id="IPR036390">
    <property type="entry name" value="WH_DNA-bd_sf"/>
</dbReference>
<gene>
    <name evidence="5" type="ORF">BANT918_02166</name>
</gene>
<sequence>MRSEPRSGCAINAAVEVLGDSWSLIVLRDIVFGGRRYFRELLTLNDEGIASNMLADRLRKLVDEGLLTRADAVRGQRVAYSLTEAGIQVVPVMVALGTWGMNHRATTPELTVRARILAESPELVADLMSELREVHLGAARPDAVQPRASARLQAEYEAALGGEADA</sequence>
<dbReference type="AlphaFoldDB" id="A0A2H1K8A8"/>
<dbReference type="SUPFAM" id="SSF46785">
    <property type="entry name" value="Winged helix' DNA-binding domain"/>
    <property type="match status" value="1"/>
</dbReference>
<dbReference type="Gene3D" id="1.10.10.10">
    <property type="entry name" value="Winged helix-like DNA-binding domain superfamily/Winged helix DNA-binding domain"/>
    <property type="match status" value="1"/>
</dbReference>
<name>A0A2H1K8A8_9MICO</name>
<dbReference type="PANTHER" id="PTHR33204">
    <property type="entry name" value="TRANSCRIPTIONAL REGULATOR, MARR FAMILY"/>
    <property type="match status" value="1"/>
</dbReference>
<dbReference type="RefSeq" id="WP_101620262.1">
    <property type="nucleotide sequence ID" value="NZ_FXZD01000007.1"/>
</dbReference>
<evidence type="ECO:0000256" key="1">
    <source>
        <dbReference type="ARBA" id="ARBA00023015"/>
    </source>
</evidence>
<dbReference type="OrthoDB" id="9792527at2"/>
<dbReference type="Pfam" id="PF01638">
    <property type="entry name" value="HxlR"/>
    <property type="match status" value="1"/>
</dbReference>
<dbReference type="Proteomes" id="UP000234433">
    <property type="component" value="Unassembled WGS sequence"/>
</dbReference>
<evidence type="ECO:0000256" key="3">
    <source>
        <dbReference type="ARBA" id="ARBA00023163"/>
    </source>
</evidence>
<proteinExistence type="predicted"/>
<dbReference type="PROSITE" id="PS51118">
    <property type="entry name" value="HTH_HXLR"/>
    <property type="match status" value="1"/>
</dbReference>
<keyword evidence="2" id="KW-0238">DNA-binding</keyword>
<dbReference type="EMBL" id="FXZD01000007">
    <property type="protein sequence ID" value="SMX95879.1"/>
    <property type="molecule type" value="Genomic_DNA"/>
</dbReference>
<evidence type="ECO:0000259" key="4">
    <source>
        <dbReference type="PROSITE" id="PS51118"/>
    </source>
</evidence>
<evidence type="ECO:0000256" key="2">
    <source>
        <dbReference type="ARBA" id="ARBA00023125"/>
    </source>
</evidence>
<keyword evidence="3" id="KW-0804">Transcription</keyword>
<dbReference type="InterPro" id="IPR002577">
    <property type="entry name" value="HTH_HxlR"/>
</dbReference>
<dbReference type="GO" id="GO:0003677">
    <property type="term" value="F:DNA binding"/>
    <property type="evidence" value="ECO:0007669"/>
    <property type="project" value="UniProtKB-KW"/>
</dbReference>
<reference evidence="5 6" key="1">
    <citation type="submission" date="2017-03" db="EMBL/GenBank/DDBJ databases">
        <authorList>
            <person name="Afonso C.L."/>
            <person name="Miller P.J."/>
            <person name="Scott M.A."/>
            <person name="Spackman E."/>
            <person name="Goraichik I."/>
            <person name="Dimitrov K.M."/>
            <person name="Suarez D.L."/>
            <person name="Swayne D.E."/>
        </authorList>
    </citation>
    <scope>NUCLEOTIDE SEQUENCE [LARGE SCALE GENOMIC DNA]</scope>
    <source>
        <strain evidence="5 6">CNRZ 918</strain>
    </source>
</reference>
<accession>A0A2H1K8A8</accession>